<name>Q1YJ56_AURMS</name>
<evidence type="ECO:0000256" key="6">
    <source>
        <dbReference type="ARBA" id="ARBA00023136"/>
    </source>
</evidence>
<proteinExistence type="inferred from homology"/>
<organism evidence="9 10">
    <name type="scientific">Aurantimonas manganoxydans (strain ATCC BAA-1229 / DSM 21871 / SI85-9A1)</name>
    <dbReference type="NCBI Taxonomy" id="287752"/>
    <lineage>
        <taxon>Bacteria</taxon>
        <taxon>Pseudomonadati</taxon>
        <taxon>Pseudomonadota</taxon>
        <taxon>Alphaproteobacteria</taxon>
        <taxon>Hyphomicrobiales</taxon>
        <taxon>Aurantimonadaceae</taxon>
        <taxon>Aurantimonas</taxon>
    </lineage>
</organism>
<gene>
    <name evidence="9" type="ORF">SI859A1_01264</name>
</gene>
<feature type="domain" description="Cytochrome C biogenesis protein transmembrane" evidence="8">
    <location>
        <begin position="8"/>
        <end position="226"/>
    </location>
</feature>
<keyword evidence="5 7" id="KW-1133">Transmembrane helix</keyword>
<dbReference type="PANTHER" id="PTHR31272">
    <property type="entry name" value="CYTOCHROME C-TYPE BIOGENESIS PROTEIN HI_1454-RELATED"/>
    <property type="match status" value="1"/>
</dbReference>
<dbReference type="GO" id="GO:0016020">
    <property type="term" value="C:membrane"/>
    <property type="evidence" value="ECO:0007669"/>
    <property type="project" value="UniProtKB-SubCell"/>
</dbReference>
<evidence type="ECO:0000256" key="3">
    <source>
        <dbReference type="ARBA" id="ARBA00022692"/>
    </source>
</evidence>
<sequence length="248" mass="25662">MDFSGIGIATAFAAGVVSFLSPCVLPLVPGYVSYVAGRTISPDGLASSGGSLKETGRTLGLSLCFVLGFTTVFVLLGASATALSGLLRTHLYEANLIGGVIVIVFGLFTTGLVPMPWLERDVRFHSGPHHGGPWASYLLGLAFAFGWTPCIGPVLGAILGLSAVNATAGSGTALLAVYSLGLGLPFILAALFMRGFMARMTAMRRTGRVLKIVAGGIMVVMGIAMITGHLTNFAIWLLQTFPALGRIG</sequence>
<protein>
    <submittedName>
        <fullName evidence="9">Cytochrome biogenesis protein</fullName>
    </submittedName>
</protein>
<feature type="transmembrane region" description="Helical" evidence="7">
    <location>
        <begin position="212"/>
        <end position="238"/>
    </location>
</feature>
<dbReference type="OrthoDB" id="9803065at2"/>
<dbReference type="BioCyc" id="AURANTIMONAS:SI859A1_01264-MONOMER"/>
<comment type="subcellular location">
    <subcellularLocation>
        <location evidence="1">Membrane</location>
        <topology evidence="1">Multi-pass membrane protein</topology>
    </subcellularLocation>
</comment>
<keyword evidence="3 7" id="KW-0812">Transmembrane</keyword>
<evidence type="ECO:0000256" key="7">
    <source>
        <dbReference type="SAM" id="Phobius"/>
    </source>
</evidence>
<dbReference type="InterPro" id="IPR003834">
    <property type="entry name" value="Cyt_c_assmbl_TM_dom"/>
</dbReference>
<keyword evidence="4" id="KW-0201">Cytochrome c-type biogenesis</keyword>
<dbReference type="Pfam" id="PF02683">
    <property type="entry name" value="DsbD_TM"/>
    <property type="match status" value="1"/>
</dbReference>
<reference evidence="9 10" key="1">
    <citation type="journal article" date="2008" name="Appl. Environ. Microbiol.">
        <title>Genomic insights into Mn(II) oxidation by the marine alphaproteobacterium Aurantimonas sp. strain SI85-9A1.</title>
        <authorList>
            <person name="Dick G.J."/>
            <person name="Podell S."/>
            <person name="Johnson H.A."/>
            <person name="Rivera-Espinoza Y."/>
            <person name="Bernier-Latmani R."/>
            <person name="McCarthy J.K."/>
            <person name="Torpey J.W."/>
            <person name="Clement B.G."/>
            <person name="Gaasterland T."/>
            <person name="Tebo B.M."/>
        </authorList>
    </citation>
    <scope>NUCLEOTIDE SEQUENCE [LARGE SCALE GENOMIC DNA]</scope>
    <source>
        <strain evidence="9 10">SI85-9A1</strain>
    </source>
</reference>
<keyword evidence="10" id="KW-1185">Reference proteome</keyword>
<dbReference type="GO" id="GO:0017004">
    <property type="term" value="P:cytochrome complex assembly"/>
    <property type="evidence" value="ECO:0007669"/>
    <property type="project" value="UniProtKB-KW"/>
</dbReference>
<dbReference type="HOGENOM" id="CLU_053225_2_1_5"/>
<evidence type="ECO:0000256" key="2">
    <source>
        <dbReference type="ARBA" id="ARBA00006143"/>
    </source>
</evidence>
<comment type="caution">
    <text evidence="9">The sequence shown here is derived from an EMBL/GenBank/DDBJ whole genome shotgun (WGS) entry which is preliminary data.</text>
</comment>
<accession>Q1YJ56</accession>
<evidence type="ECO:0000256" key="4">
    <source>
        <dbReference type="ARBA" id="ARBA00022748"/>
    </source>
</evidence>
<dbReference type="Proteomes" id="UP000000321">
    <property type="component" value="Unassembled WGS sequence"/>
</dbReference>
<evidence type="ECO:0000256" key="5">
    <source>
        <dbReference type="ARBA" id="ARBA00022989"/>
    </source>
</evidence>
<evidence type="ECO:0000313" key="9">
    <source>
        <dbReference type="EMBL" id="EAS49911.1"/>
    </source>
</evidence>
<comment type="similarity">
    <text evidence="2">Belongs to the DsbD family.</text>
</comment>
<evidence type="ECO:0000259" key="8">
    <source>
        <dbReference type="Pfam" id="PF02683"/>
    </source>
</evidence>
<feature type="transmembrane region" description="Helical" evidence="7">
    <location>
        <begin position="173"/>
        <end position="192"/>
    </location>
</feature>
<evidence type="ECO:0000256" key="1">
    <source>
        <dbReference type="ARBA" id="ARBA00004141"/>
    </source>
</evidence>
<dbReference type="PANTHER" id="PTHR31272:SF4">
    <property type="entry name" value="CYTOCHROME C-TYPE BIOGENESIS PROTEIN HI_1454-RELATED"/>
    <property type="match status" value="1"/>
</dbReference>
<dbReference type="RefSeq" id="WP_009209123.1">
    <property type="nucleotide sequence ID" value="NZ_BBWP01000062.1"/>
</dbReference>
<feature type="transmembrane region" description="Helical" evidence="7">
    <location>
        <begin position="6"/>
        <end position="28"/>
    </location>
</feature>
<dbReference type="InterPro" id="IPR051790">
    <property type="entry name" value="Cytochrome_c-biogenesis_DsbD"/>
</dbReference>
<feature type="transmembrane region" description="Helical" evidence="7">
    <location>
        <begin position="134"/>
        <end position="161"/>
    </location>
</feature>
<dbReference type="EMBL" id="AAPJ01000003">
    <property type="protein sequence ID" value="EAS49911.1"/>
    <property type="molecule type" value="Genomic_DNA"/>
</dbReference>
<dbReference type="AlphaFoldDB" id="Q1YJ56"/>
<keyword evidence="6 7" id="KW-0472">Membrane</keyword>
<evidence type="ECO:0000313" key="10">
    <source>
        <dbReference type="Proteomes" id="UP000000321"/>
    </source>
</evidence>
<feature type="transmembrane region" description="Helical" evidence="7">
    <location>
        <begin position="59"/>
        <end position="82"/>
    </location>
</feature>
<feature type="transmembrane region" description="Helical" evidence="7">
    <location>
        <begin position="94"/>
        <end position="113"/>
    </location>
</feature>